<evidence type="ECO:0008006" key="10">
    <source>
        <dbReference type="Google" id="ProtNLM"/>
    </source>
</evidence>
<evidence type="ECO:0000256" key="5">
    <source>
        <dbReference type="SAM" id="Phobius"/>
    </source>
</evidence>
<keyword evidence="2 5" id="KW-0812">Transmembrane</keyword>
<sequence length="869" mass="95543">MFALGAVEALQHSVRAYYARWGYGFSGHLFRFDQQVMSAVVVVSMAGCVHFGAGWASLFSNLFLAVTMTSIVCMCVGCLLFALDLSDGNLQPYDRRTLKNLWPRFEPDPYTGTTPDIFACLALIYPCVTGILSGMSRATHLARPERSIPRGMFMAIVTSSSIYLMVCWLFGLCISNRTLKVDKFVTASVSYPHELIVRVGVVVSCLGLILGCMSSAPNLIASMSSDEVIPFLGFLKPPSADGSGRETVPKRALGSRHSWSGCRRWGQPRQGIAVRYNILPAHVLSLERELRGLCVCLGLSFCISGVGTFVSLLAFILMHAYIKKARRLANSGVKWGTLGSAVRYNIVTSALNSLAKSSASAMPSEVTMSVNEKGTLLRQPHLSDGSHSVLSGVTYEHDEETINFYRPNSDFHAKNWRPQLLTIIDVDYQGAPTNLHVMSMAAQLQKTGMGVNVVISIIDRSQISVAADVASAVENICADELQAEDDMSLRTVSVKSDRWRNEEDELTASSGRIDHHDTIRVIQRSKGLLMSQMKREGMDGFAEVSTTNGRWFEALWSAVIHTGLGPLSPNTILLSLPIFEAFDETARALETSEDASVSNHSSLSIACEGDISRAQEYLRTINGILNLGKAVILFKGCPSYPKNEDVIPKRGTIDIWWIMHDGGLLLLLPFLLSRHPVWTGENDPTGKKKRKRLRINQTGAKLRLFAVTATRDECPERLHEAVVKHLEKVRIQAEVRVIECLAGTHIAERMRERRSKQPGELNRRVTRTHNMTLGEAFGSCGHAATQDIAVDANEANISGDEFFTCAAAGLNAAIRTHSSDANLVVTNLPFIHEDEEPVGYFGFVRKVCDCVENVMFVRGSGVEVITTYA</sequence>
<evidence type="ECO:0000256" key="1">
    <source>
        <dbReference type="ARBA" id="ARBA00004141"/>
    </source>
</evidence>
<evidence type="ECO:0000256" key="2">
    <source>
        <dbReference type="ARBA" id="ARBA00022692"/>
    </source>
</evidence>
<feature type="transmembrane region" description="Helical" evidence="5">
    <location>
        <begin position="152"/>
        <end position="174"/>
    </location>
</feature>
<evidence type="ECO:0000259" key="7">
    <source>
        <dbReference type="Pfam" id="PF03522"/>
    </source>
</evidence>
<dbReference type="Gene3D" id="1.20.1740.10">
    <property type="entry name" value="Amino acid/polyamine transporter I"/>
    <property type="match status" value="1"/>
</dbReference>
<dbReference type="Proteomes" id="UP000266841">
    <property type="component" value="Unassembled WGS sequence"/>
</dbReference>
<dbReference type="OrthoDB" id="2020542at2759"/>
<dbReference type="eggNOG" id="KOG2082">
    <property type="taxonomic scope" value="Eukaryota"/>
</dbReference>
<protein>
    <recommendedName>
        <fullName evidence="10">Amino acid permease/ SLC12A domain-containing protein</fullName>
    </recommendedName>
</protein>
<accession>K0SR53</accession>
<dbReference type="OMA" id="FRIKFAE"/>
<dbReference type="Pfam" id="PF00324">
    <property type="entry name" value="AA_permease"/>
    <property type="match status" value="1"/>
</dbReference>
<feature type="transmembrane region" description="Helical" evidence="5">
    <location>
        <begin position="62"/>
        <end position="83"/>
    </location>
</feature>
<gene>
    <name evidence="8" type="ORF">THAOC_10094</name>
</gene>
<feature type="transmembrane region" description="Helical" evidence="5">
    <location>
        <begin position="195"/>
        <end position="216"/>
    </location>
</feature>
<proteinExistence type="predicted"/>
<feature type="domain" description="Amino acid permease/ SLC12A" evidence="6">
    <location>
        <begin position="32"/>
        <end position="253"/>
    </location>
</feature>
<dbReference type="GO" id="GO:0015377">
    <property type="term" value="F:chloride:monoatomic cation symporter activity"/>
    <property type="evidence" value="ECO:0007669"/>
    <property type="project" value="InterPro"/>
</dbReference>
<dbReference type="AlphaFoldDB" id="K0SR53"/>
<feature type="transmembrane region" description="Helical" evidence="5">
    <location>
        <begin position="290"/>
        <end position="317"/>
    </location>
</feature>
<feature type="transmembrane region" description="Helical" evidence="5">
    <location>
        <begin position="36"/>
        <end position="55"/>
    </location>
</feature>
<dbReference type="PANTHER" id="PTHR11827:SF72">
    <property type="entry name" value="GH08340P"/>
    <property type="match status" value="1"/>
</dbReference>
<evidence type="ECO:0000313" key="8">
    <source>
        <dbReference type="EMBL" id="EJK68703.1"/>
    </source>
</evidence>
<evidence type="ECO:0000256" key="3">
    <source>
        <dbReference type="ARBA" id="ARBA00022989"/>
    </source>
</evidence>
<dbReference type="InterPro" id="IPR004841">
    <property type="entry name" value="AA-permease/SLC12A_dom"/>
</dbReference>
<name>K0SR53_THAOC</name>
<reference evidence="8 9" key="1">
    <citation type="journal article" date="2012" name="Genome Biol.">
        <title>Genome and low-iron response of an oceanic diatom adapted to chronic iron limitation.</title>
        <authorList>
            <person name="Lommer M."/>
            <person name="Specht M."/>
            <person name="Roy A.S."/>
            <person name="Kraemer L."/>
            <person name="Andreson R."/>
            <person name="Gutowska M.A."/>
            <person name="Wolf J."/>
            <person name="Bergner S.V."/>
            <person name="Schilhabel M.B."/>
            <person name="Klostermeier U.C."/>
            <person name="Beiko R.G."/>
            <person name="Rosenstiel P."/>
            <person name="Hippler M."/>
            <person name="Laroche J."/>
        </authorList>
    </citation>
    <scope>NUCLEOTIDE SEQUENCE [LARGE SCALE GENOMIC DNA]</scope>
    <source>
        <strain evidence="8 9">CCMP1005</strain>
    </source>
</reference>
<dbReference type="InterPro" id="IPR004842">
    <property type="entry name" value="SLC12A_fam"/>
</dbReference>
<dbReference type="PANTHER" id="PTHR11827">
    <property type="entry name" value="SOLUTE CARRIER FAMILY 12, CATION COTRANSPORTERS"/>
    <property type="match status" value="1"/>
</dbReference>
<dbReference type="GO" id="GO:0016020">
    <property type="term" value="C:membrane"/>
    <property type="evidence" value="ECO:0007669"/>
    <property type="project" value="UniProtKB-SubCell"/>
</dbReference>
<dbReference type="EMBL" id="AGNL01010957">
    <property type="protein sequence ID" value="EJK68703.1"/>
    <property type="molecule type" value="Genomic_DNA"/>
</dbReference>
<evidence type="ECO:0000313" key="9">
    <source>
        <dbReference type="Proteomes" id="UP000266841"/>
    </source>
</evidence>
<evidence type="ECO:0000256" key="4">
    <source>
        <dbReference type="ARBA" id="ARBA00023136"/>
    </source>
</evidence>
<keyword evidence="9" id="KW-1185">Reference proteome</keyword>
<feature type="domain" description="SLC12A transporter C-terminal" evidence="7">
    <location>
        <begin position="649"/>
        <end position="679"/>
    </location>
</feature>
<keyword evidence="4 5" id="KW-0472">Membrane</keyword>
<keyword evidence="3 5" id="KW-1133">Transmembrane helix</keyword>
<evidence type="ECO:0000259" key="6">
    <source>
        <dbReference type="Pfam" id="PF00324"/>
    </source>
</evidence>
<organism evidence="8 9">
    <name type="scientific">Thalassiosira oceanica</name>
    <name type="common">Marine diatom</name>
    <dbReference type="NCBI Taxonomy" id="159749"/>
    <lineage>
        <taxon>Eukaryota</taxon>
        <taxon>Sar</taxon>
        <taxon>Stramenopiles</taxon>
        <taxon>Ochrophyta</taxon>
        <taxon>Bacillariophyta</taxon>
        <taxon>Coscinodiscophyceae</taxon>
        <taxon>Thalassiosirophycidae</taxon>
        <taxon>Thalassiosirales</taxon>
        <taxon>Thalassiosiraceae</taxon>
        <taxon>Thalassiosira</taxon>
    </lineage>
</organism>
<dbReference type="InterPro" id="IPR018491">
    <property type="entry name" value="SLC12_C"/>
</dbReference>
<comment type="caution">
    <text evidence="8">The sequence shown here is derived from an EMBL/GenBank/DDBJ whole genome shotgun (WGS) entry which is preliminary data.</text>
</comment>
<dbReference type="Pfam" id="PF03522">
    <property type="entry name" value="SLC12"/>
    <property type="match status" value="1"/>
</dbReference>
<comment type="subcellular location">
    <subcellularLocation>
        <location evidence="1">Membrane</location>
        <topology evidence="1">Multi-pass membrane protein</topology>
    </subcellularLocation>
</comment>